<dbReference type="Proteomes" id="UP000325684">
    <property type="component" value="Unassembled WGS sequence"/>
</dbReference>
<feature type="transmembrane region" description="Helical" evidence="1">
    <location>
        <begin position="12"/>
        <end position="35"/>
    </location>
</feature>
<accession>A0A5N3P7T2</accession>
<keyword evidence="1" id="KW-0812">Transmembrane</keyword>
<keyword evidence="1" id="KW-0472">Membrane</keyword>
<dbReference type="RefSeq" id="WP_150946811.1">
    <property type="nucleotide sequence ID" value="NZ_VCMV01000029.1"/>
</dbReference>
<evidence type="ECO:0000313" key="2">
    <source>
        <dbReference type="EMBL" id="KAB0265787.1"/>
    </source>
</evidence>
<evidence type="ECO:0000313" key="3">
    <source>
        <dbReference type="Proteomes" id="UP000325684"/>
    </source>
</evidence>
<keyword evidence="1" id="KW-1133">Transmembrane helix</keyword>
<gene>
    <name evidence="2" type="ORF">FEZ63_17445</name>
</gene>
<proteinExistence type="predicted"/>
<keyword evidence="3" id="KW-1185">Reference proteome</keyword>
<reference evidence="2 3" key="1">
    <citation type="journal article" date="2019" name="Microorganisms">
        <title>Genome Insights into the Novel Species Microvirga brassicacearum, a Rapeseed Endophyte with Biotechnological Potential.</title>
        <authorList>
            <person name="Jimenez-Gomez A."/>
            <person name="Saati-Santamaria Z."/>
            <person name="Igual J.M."/>
            <person name="Rivas R."/>
            <person name="Mateos P.F."/>
            <person name="Garcia-Fraile P."/>
        </authorList>
    </citation>
    <scope>NUCLEOTIDE SEQUENCE [LARGE SCALE GENOMIC DNA]</scope>
    <source>
        <strain evidence="2 3">CDVBN77</strain>
    </source>
</reference>
<evidence type="ECO:0000256" key="1">
    <source>
        <dbReference type="SAM" id="Phobius"/>
    </source>
</evidence>
<dbReference type="EMBL" id="VCMV01000029">
    <property type="protein sequence ID" value="KAB0265787.1"/>
    <property type="molecule type" value="Genomic_DNA"/>
</dbReference>
<sequence>MTSGLENASWRRFTLSFAAAAFAATAVLYGFIVALDPFGLRVSASHPPTAIMDVNQRFMYPQIVRSGRFDSAVFGTSTVRLLDPQQLDRLLGGKFANLGMNAATPWEQMQLATLFLRRQARPENLIFGLDETWCDPNADRKKLTFRAFPPWLYDEDPVNDYPELLNLTTLEIAGRVALNRLGLMPERIPQNGYEIFVPDESVYDLAKARQNINTMRSARLEEAGPAKPARRARASKPVMETFPALDWLEDALKQVPASTRVTMAFMPVHAAILPPPDGELARREAACKARVAELGRRHGAVVVDFRLRSPVTVDDSNYWDALHYRIGIASRIVESLRRARTTGSGDSRGFYAVLNPPPQ</sequence>
<name>A0A5N3P7T2_9HYPH</name>
<organism evidence="2 3">
    <name type="scientific">Microvirga brassicacearum</name>
    <dbReference type="NCBI Taxonomy" id="2580413"/>
    <lineage>
        <taxon>Bacteria</taxon>
        <taxon>Pseudomonadati</taxon>
        <taxon>Pseudomonadota</taxon>
        <taxon>Alphaproteobacteria</taxon>
        <taxon>Hyphomicrobiales</taxon>
        <taxon>Methylobacteriaceae</taxon>
        <taxon>Microvirga</taxon>
    </lineage>
</organism>
<comment type="caution">
    <text evidence="2">The sequence shown here is derived from an EMBL/GenBank/DDBJ whole genome shotgun (WGS) entry which is preliminary data.</text>
</comment>
<protein>
    <submittedName>
        <fullName evidence="2">Uncharacterized protein</fullName>
    </submittedName>
</protein>
<dbReference type="OrthoDB" id="7280567at2"/>
<dbReference type="AlphaFoldDB" id="A0A5N3P7T2"/>